<feature type="transmembrane region" description="Helical" evidence="1">
    <location>
        <begin position="55"/>
        <end position="75"/>
    </location>
</feature>
<dbReference type="RefSeq" id="WP_308453876.1">
    <property type="nucleotide sequence ID" value="NZ_JAJEQR010000027.1"/>
</dbReference>
<evidence type="ECO:0000313" key="2">
    <source>
        <dbReference type="EMBL" id="MCC2231358.1"/>
    </source>
</evidence>
<dbReference type="EMBL" id="JAJEQR010000027">
    <property type="protein sequence ID" value="MCC2231358.1"/>
    <property type="molecule type" value="Genomic_DNA"/>
</dbReference>
<dbReference type="Proteomes" id="UP001198182">
    <property type="component" value="Unassembled WGS sequence"/>
</dbReference>
<dbReference type="PANTHER" id="PTHR35531:SF1">
    <property type="entry name" value="INNER MEMBRANE PROTEIN YBCI-RELATED"/>
    <property type="match status" value="1"/>
</dbReference>
<dbReference type="PROSITE" id="PS51257">
    <property type="entry name" value="PROKAR_LIPOPROTEIN"/>
    <property type="match status" value="1"/>
</dbReference>
<keyword evidence="1" id="KW-1133">Transmembrane helix</keyword>
<dbReference type="AlphaFoldDB" id="A0AAE3EAX8"/>
<gene>
    <name evidence="2" type="ORF">LKD81_10180</name>
</gene>
<evidence type="ECO:0000313" key="3">
    <source>
        <dbReference type="Proteomes" id="UP001198182"/>
    </source>
</evidence>
<reference evidence="2" key="1">
    <citation type="submission" date="2021-10" db="EMBL/GenBank/DDBJ databases">
        <title>Anaerobic single-cell dispensing facilitates the cultivation of human gut bacteria.</title>
        <authorList>
            <person name="Afrizal A."/>
        </authorList>
    </citation>
    <scope>NUCLEOTIDE SEQUENCE</scope>
    <source>
        <strain evidence="2">CLA-AA-H215</strain>
    </source>
</reference>
<dbReference type="GO" id="GO:0016787">
    <property type="term" value="F:hydrolase activity"/>
    <property type="evidence" value="ECO:0007669"/>
    <property type="project" value="UniProtKB-KW"/>
</dbReference>
<name>A0AAE3EAX8_9FIRM</name>
<feature type="transmembrane region" description="Helical" evidence="1">
    <location>
        <begin position="87"/>
        <end position="106"/>
    </location>
</feature>
<evidence type="ECO:0000256" key="1">
    <source>
        <dbReference type="SAM" id="Phobius"/>
    </source>
</evidence>
<sequence>MMGKTHVAVGVLVALLVFQPITIAACAATIAGGALGGSAADIDAIKTDRNHDALLGQLIPVGITGAMLLVEHFLGESITSSLQDPNRAAMVAGAAFYFVLLAKGYASGHRTFTHSILTAVLFTVAIYLVWPMAAPGYFAGYLSHLLLDSLNRKDIRLFYPLKKGISLKLCYADGKANSVLCWVGTTGSVVMTALLMLRVFG</sequence>
<keyword evidence="3" id="KW-1185">Reference proteome</keyword>
<proteinExistence type="predicted"/>
<feature type="transmembrane region" description="Helical" evidence="1">
    <location>
        <begin position="112"/>
        <end position="130"/>
    </location>
</feature>
<accession>A0AAE3EAX8</accession>
<feature type="transmembrane region" description="Helical" evidence="1">
    <location>
        <begin position="179"/>
        <end position="200"/>
    </location>
</feature>
<protein>
    <submittedName>
        <fullName evidence="2">Metal-dependent hydrolase</fullName>
    </submittedName>
</protein>
<keyword evidence="1" id="KW-0812">Transmembrane</keyword>
<dbReference type="PANTHER" id="PTHR35531">
    <property type="entry name" value="INNER MEMBRANE PROTEIN YBCI-RELATED"/>
    <property type="match status" value="1"/>
</dbReference>
<keyword evidence="2" id="KW-0378">Hydrolase</keyword>
<dbReference type="Pfam" id="PF04307">
    <property type="entry name" value="YdjM"/>
    <property type="match status" value="1"/>
</dbReference>
<dbReference type="InterPro" id="IPR007404">
    <property type="entry name" value="YdjM-like"/>
</dbReference>
<comment type="caution">
    <text evidence="2">The sequence shown here is derived from an EMBL/GenBank/DDBJ whole genome shotgun (WGS) entry which is preliminary data.</text>
</comment>
<organism evidence="2 3">
    <name type="scientific">Hominifimenecus microfluidus</name>
    <dbReference type="NCBI Taxonomy" id="2885348"/>
    <lineage>
        <taxon>Bacteria</taxon>
        <taxon>Bacillati</taxon>
        <taxon>Bacillota</taxon>
        <taxon>Clostridia</taxon>
        <taxon>Lachnospirales</taxon>
        <taxon>Lachnospiraceae</taxon>
        <taxon>Hominifimenecus</taxon>
    </lineage>
</organism>
<keyword evidence="1" id="KW-0472">Membrane</keyword>